<evidence type="ECO:0000256" key="1">
    <source>
        <dbReference type="ARBA" id="ARBA00004429"/>
    </source>
</evidence>
<dbReference type="NCBIfam" id="TIGR00773">
    <property type="entry name" value="NhaA"/>
    <property type="match status" value="1"/>
</dbReference>
<evidence type="ECO:0000256" key="6">
    <source>
        <dbReference type="HAMAP-Rule" id="MF_01844"/>
    </source>
</evidence>
<reference evidence="7" key="1">
    <citation type="journal article" date="2021" name="Microb. Physiol.">
        <title>Proteogenomic Insights into the Physiology of Marine, Sulfate-Reducing, Filamentous Desulfonema limicola and Desulfonema magnum.</title>
        <authorList>
            <person name="Schnaars V."/>
            <person name="Wohlbrand L."/>
            <person name="Scheve S."/>
            <person name="Hinrichs C."/>
            <person name="Reinhardt R."/>
            <person name="Rabus R."/>
        </authorList>
    </citation>
    <scope>NUCLEOTIDE SEQUENCE</scope>
    <source>
        <strain evidence="7">4be13</strain>
    </source>
</reference>
<comment type="function">
    <text evidence="6">Na(+)/H(+) antiporter that extrudes sodium in exchange for external protons.</text>
</comment>
<dbReference type="AlphaFoldDB" id="A0A975BRP1"/>
<feature type="transmembrane region" description="Helical" evidence="6">
    <location>
        <begin position="217"/>
        <end position="247"/>
    </location>
</feature>
<keyword evidence="2 6" id="KW-1003">Cell membrane</keyword>
<dbReference type="KEGG" id="dmm:dnm_060380"/>
<dbReference type="Proteomes" id="UP000663722">
    <property type="component" value="Chromosome"/>
</dbReference>
<dbReference type="GO" id="GO:0006885">
    <property type="term" value="P:regulation of pH"/>
    <property type="evidence" value="ECO:0007669"/>
    <property type="project" value="UniProtKB-UniRule"/>
</dbReference>
<proteinExistence type="inferred from homology"/>
<dbReference type="EMBL" id="CP061800">
    <property type="protein sequence ID" value="QTA89979.1"/>
    <property type="molecule type" value="Genomic_DNA"/>
</dbReference>
<dbReference type="HAMAP" id="MF_01844">
    <property type="entry name" value="NhaA"/>
    <property type="match status" value="1"/>
</dbReference>
<feature type="transmembrane region" description="Helical" evidence="6">
    <location>
        <begin position="192"/>
        <end position="211"/>
    </location>
</feature>
<comment type="subcellular location">
    <subcellularLocation>
        <location evidence="1">Cell inner membrane</location>
        <topology evidence="1">Multi-pass membrane protein</topology>
    </subcellularLocation>
    <subcellularLocation>
        <location evidence="6">Cell membrane</location>
        <topology evidence="6">Multi-pass membrane protein</topology>
    </subcellularLocation>
</comment>
<dbReference type="PANTHER" id="PTHR30341">
    <property type="entry name" value="SODIUM ION/PROTON ANTIPORTER NHAA-RELATED"/>
    <property type="match status" value="1"/>
</dbReference>
<evidence type="ECO:0000256" key="4">
    <source>
        <dbReference type="ARBA" id="ARBA00022989"/>
    </source>
</evidence>
<evidence type="ECO:0000256" key="2">
    <source>
        <dbReference type="ARBA" id="ARBA00022475"/>
    </source>
</evidence>
<keyword evidence="3 6" id="KW-0812">Transmembrane</keyword>
<sequence length="456" mass="49767">MEISVLNHSGQEYKPFRWFFNKEIFSSILLMLASVSAIIIANSALSYKYLHWLHLEISLVFGTAKISYSLLHWINDGFMTLFFFTVGLEIKREVLVGELASFRIALLPVVAALGGMLVPGIIYTVFNFGNPGMSGWGIPVATDIAFSLGAIALLGNKLPPGLRVFLTAFAIADDLGAVFIIAIFYTKTIVTSYLIAMAVCVVILFIANLMWVRWVPFYIVLGISTWLCMMGSGIHATVAGVVVAMLVPARSKYNTARFVKKARGIIDNMHTDRLIDGHWYSIFIRPEHLNSVHALEVACHNVETPLQRLEHALHPWVVFVILPIFAFFNAGLSLQDIPLASAVTHPVTMGCALGLLIGKPIGITLASYLAVRFGIAILPADVRWPHITGAAMLGGIGFTMSLFISGLSFTDARFLNYSKLGVLSGSSFSVLGGLVFLSVVAFKDGKTYEADTPEAN</sequence>
<dbReference type="Pfam" id="PF06965">
    <property type="entry name" value="Na_H_antiport_1"/>
    <property type="match status" value="1"/>
</dbReference>
<keyword evidence="5 6" id="KW-0472">Membrane</keyword>
<dbReference type="GO" id="GO:0015385">
    <property type="term" value="F:sodium:proton antiporter activity"/>
    <property type="evidence" value="ECO:0007669"/>
    <property type="project" value="UniProtKB-UniRule"/>
</dbReference>
<keyword evidence="6" id="KW-0915">Sodium</keyword>
<feature type="transmembrane region" description="Helical" evidence="6">
    <location>
        <begin position="102"/>
        <end position="126"/>
    </location>
</feature>
<keyword evidence="6" id="KW-0813">Transport</keyword>
<dbReference type="InterPro" id="IPR023171">
    <property type="entry name" value="Na/H_antiporter_dom_sf"/>
</dbReference>
<evidence type="ECO:0000313" key="8">
    <source>
        <dbReference type="Proteomes" id="UP000663722"/>
    </source>
</evidence>
<feature type="transmembrane region" description="Helical" evidence="6">
    <location>
        <begin position="387"/>
        <end position="409"/>
    </location>
</feature>
<dbReference type="PANTHER" id="PTHR30341:SF0">
    <property type="entry name" value="NA(+)_H(+) ANTIPORTER NHAA"/>
    <property type="match status" value="1"/>
</dbReference>
<evidence type="ECO:0000313" key="7">
    <source>
        <dbReference type="EMBL" id="QTA89979.1"/>
    </source>
</evidence>
<keyword evidence="6" id="KW-0739">Sodium transport</keyword>
<feature type="transmembrane region" description="Helical" evidence="6">
    <location>
        <begin position="70"/>
        <end position="90"/>
    </location>
</feature>
<comment type="similarity">
    <text evidence="6">Belongs to the NhaA Na(+)/H(+) (TC 2.A.33) antiporter family.</text>
</comment>
<feature type="transmembrane region" description="Helical" evidence="6">
    <location>
        <begin position="313"/>
        <end position="332"/>
    </location>
</feature>
<feature type="transmembrane region" description="Helical" evidence="6">
    <location>
        <begin position="24"/>
        <end position="50"/>
    </location>
</feature>
<protein>
    <recommendedName>
        <fullName evidence="6">Na(+)/H(+) antiporter NhaA</fullName>
    </recommendedName>
    <alternativeName>
        <fullName evidence="6">Sodium/proton antiporter NhaA</fullName>
    </alternativeName>
</protein>
<keyword evidence="4 6" id="KW-1133">Transmembrane helix</keyword>
<keyword evidence="6" id="KW-0406">Ion transport</keyword>
<evidence type="ECO:0000256" key="5">
    <source>
        <dbReference type="ARBA" id="ARBA00023136"/>
    </source>
</evidence>
<keyword evidence="6" id="KW-0050">Antiport</keyword>
<organism evidence="7 8">
    <name type="scientific">Desulfonema magnum</name>
    <dbReference type="NCBI Taxonomy" id="45655"/>
    <lineage>
        <taxon>Bacteria</taxon>
        <taxon>Pseudomonadati</taxon>
        <taxon>Thermodesulfobacteriota</taxon>
        <taxon>Desulfobacteria</taxon>
        <taxon>Desulfobacterales</taxon>
        <taxon>Desulfococcaceae</taxon>
        <taxon>Desulfonema</taxon>
    </lineage>
</organism>
<dbReference type="Gene3D" id="1.20.1530.10">
    <property type="entry name" value="Na+/H+ antiporter like domain"/>
    <property type="match status" value="1"/>
</dbReference>
<dbReference type="InterPro" id="IPR004670">
    <property type="entry name" value="NhaA"/>
</dbReference>
<keyword evidence="8" id="KW-1185">Reference proteome</keyword>
<feature type="transmembrane region" description="Helical" evidence="6">
    <location>
        <begin position="421"/>
        <end position="442"/>
    </location>
</feature>
<dbReference type="GO" id="GO:0005886">
    <property type="term" value="C:plasma membrane"/>
    <property type="evidence" value="ECO:0007669"/>
    <property type="project" value="UniProtKB-SubCell"/>
</dbReference>
<name>A0A975BRP1_9BACT</name>
<accession>A0A975BRP1</accession>
<gene>
    <name evidence="7" type="primary">njaA</name>
    <name evidence="6" type="synonym">nhaA</name>
    <name evidence="7" type="ORF">dnm_060380</name>
</gene>
<dbReference type="RefSeq" id="WP_207678376.1">
    <property type="nucleotide sequence ID" value="NZ_CP061800.1"/>
</dbReference>
<comment type="catalytic activity">
    <reaction evidence="6">
        <text>Na(+)(in) + 2 H(+)(out) = Na(+)(out) + 2 H(+)(in)</text>
        <dbReference type="Rhea" id="RHEA:29251"/>
        <dbReference type="ChEBI" id="CHEBI:15378"/>
        <dbReference type="ChEBI" id="CHEBI:29101"/>
    </reaction>
</comment>
<evidence type="ECO:0000256" key="3">
    <source>
        <dbReference type="ARBA" id="ARBA00022692"/>
    </source>
</evidence>
<feature type="transmembrane region" description="Helical" evidence="6">
    <location>
        <begin position="352"/>
        <end position="375"/>
    </location>
</feature>
<feature type="transmembrane region" description="Helical" evidence="6">
    <location>
        <begin position="164"/>
        <end position="185"/>
    </location>
</feature>